<reference evidence="9 10" key="1">
    <citation type="submission" date="2024-02" db="EMBL/GenBank/DDBJ databases">
        <authorList>
            <consortium name="ELIXIR-Norway"/>
            <consortium name="Elixir Norway"/>
        </authorList>
    </citation>
    <scope>NUCLEOTIDE SEQUENCE [LARGE SCALE GENOMIC DNA]</scope>
</reference>
<gene>
    <name evidence="9" type="ORF">CSSPJE1EN1_LOCUS1298</name>
</gene>
<organism evidence="9 10">
    <name type="scientific">Sphagnum jensenii</name>
    <dbReference type="NCBI Taxonomy" id="128206"/>
    <lineage>
        <taxon>Eukaryota</taxon>
        <taxon>Viridiplantae</taxon>
        <taxon>Streptophyta</taxon>
        <taxon>Embryophyta</taxon>
        <taxon>Bryophyta</taxon>
        <taxon>Sphagnophytina</taxon>
        <taxon>Sphagnopsida</taxon>
        <taxon>Sphagnales</taxon>
        <taxon>Sphagnaceae</taxon>
        <taxon>Sphagnum</taxon>
    </lineage>
</organism>
<name>A0ABP0VQU7_9BRYO</name>
<comment type="caution">
    <text evidence="7">Lacks conserved residue(s) required for the propagation of feature annotation.</text>
</comment>
<keyword evidence="10" id="KW-1185">Reference proteome</keyword>
<dbReference type="Gene3D" id="3.90.15.10">
    <property type="entry name" value="Topoisomerase I, Chain A, domain 3"/>
    <property type="match status" value="1"/>
</dbReference>
<dbReference type="InterPro" id="IPR014711">
    <property type="entry name" value="TopoI_cat_a-hlx-sub_euk"/>
</dbReference>
<feature type="domain" description="DNA topoisomerase I eukaryotic-type" evidence="8">
    <location>
        <begin position="1"/>
        <end position="183"/>
    </location>
</feature>
<evidence type="ECO:0000256" key="6">
    <source>
        <dbReference type="ARBA" id="ARBA00023235"/>
    </source>
</evidence>
<dbReference type="PANTHER" id="PTHR10290:SF23">
    <property type="entry name" value="DNA TOPOISOMERASE 1 BETA"/>
    <property type="match status" value="1"/>
</dbReference>
<dbReference type="SUPFAM" id="SSF56741">
    <property type="entry name" value="Eukaryotic DNA topoisomerase I, N-terminal DNA-binding fragment"/>
    <property type="match status" value="1"/>
</dbReference>
<dbReference type="InterPro" id="IPR036202">
    <property type="entry name" value="TopoI_DNA-bd_euk_N_sf"/>
</dbReference>
<dbReference type="EMBL" id="OZ020096">
    <property type="protein sequence ID" value="CAK9255820.1"/>
    <property type="molecule type" value="Genomic_DNA"/>
</dbReference>
<evidence type="ECO:0000256" key="4">
    <source>
        <dbReference type="ARBA" id="ARBA00023029"/>
    </source>
</evidence>
<dbReference type="Proteomes" id="UP001497444">
    <property type="component" value="Chromosome 1"/>
</dbReference>
<proteinExistence type="inferred from homology"/>
<comment type="catalytic activity">
    <reaction evidence="1">
        <text>ATP-independent breakage of single-stranded DNA, followed by passage and rejoining.</text>
        <dbReference type="EC" id="5.6.2.1"/>
    </reaction>
</comment>
<dbReference type="PANTHER" id="PTHR10290">
    <property type="entry name" value="DNA TOPOISOMERASE I"/>
    <property type="match status" value="1"/>
</dbReference>
<evidence type="ECO:0000313" key="10">
    <source>
        <dbReference type="Proteomes" id="UP001497444"/>
    </source>
</evidence>
<dbReference type="SMART" id="SM00435">
    <property type="entry name" value="TOPEUc"/>
    <property type="match status" value="1"/>
</dbReference>
<dbReference type="InterPro" id="IPR013500">
    <property type="entry name" value="TopoI_cat_euk"/>
</dbReference>
<dbReference type="InterPro" id="IPR008336">
    <property type="entry name" value="TopoI_DNA-bd_euk"/>
</dbReference>
<dbReference type="EC" id="5.6.2.1" evidence="3"/>
<dbReference type="Pfam" id="PF02919">
    <property type="entry name" value="Topoisom_I_N"/>
    <property type="match status" value="1"/>
</dbReference>
<keyword evidence="4" id="KW-0799">Topoisomerase</keyword>
<keyword evidence="5 7" id="KW-0238">DNA-binding</keyword>
<keyword evidence="6" id="KW-0413">Isomerase</keyword>
<evidence type="ECO:0000256" key="2">
    <source>
        <dbReference type="ARBA" id="ARBA00006645"/>
    </source>
</evidence>
<evidence type="ECO:0000256" key="7">
    <source>
        <dbReference type="PROSITE-ProRule" id="PRU01382"/>
    </source>
</evidence>
<dbReference type="InterPro" id="IPR013499">
    <property type="entry name" value="TopoI_euk"/>
</dbReference>
<accession>A0ABP0VQU7</accession>
<evidence type="ECO:0000256" key="1">
    <source>
        <dbReference type="ARBA" id="ARBA00000213"/>
    </source>
</evidence>
<dbReference type="InterPro" id="IPR013030">
    <property type="entry name" value="DNA_topo_DNA_db_N_dom2"/>
</dbReference>
<sequence>MGKLKTRIMPEDIVINIGKDAPIPECPIPGCRWKEIRHDNTVTWLAFWNDPINNKEFKYVFLAPSSNLKGQSDMQKYDKARVLKDYIADIRKTYTKDFSSSDPTRKQIAVATYLIDRLALRAGNEKDDDEADTVGCCSLKVEHVTLIAPSSLQFDFLGKDSIRYFNTVEVEEKVYKAIGQFKK</sequence>
<comment type="similarity">
    <text evidence="2">Belongs to the type IB topoisomerase family.</text>
</comment>
<evidence type="ECO:0000256" key="5">
    <source>
        <dbReference type="ARBA" id="ARBA00023125"/>
    </source>
</evidence>
<evidence type="ECO:0000259" key="8">
    <source>
        <dbReference type="SMART" id="SM00435"/>
    </source>
</evidence>
<dbReference type="Pfam" id="PF01028">
    <property type="entry name" value="Topoisom_I"/>
    <property type="match status" value="1"/>
</dbReference>
<evidence type="ECO:0000313" key="9">
    <source>
        <dbReference type="EMBL" id="CAK9255820.1"/>
    </source>
</evidence>
<dbReference type="SUPFAM" id="SSF56349">
    <property type="entry name" value="DNA breaking-rejoining enzymes"/>
    <property type="match status" value="1"/>
</dbReference>
<feature type="non-terminal residue" evidence="9">
    <location>
        <position position="183"/>
    </location>
</feature>
<dbReference type="Gene3D" id="2.170.11.10">
    <property type="entry name" value="DNA Topoisomerase I, domain 2"/>
    <property type="match status" value="1"/>
</dbReference>
<dbReference type="PROSITE" id="PS52038">
    <property type="entry name" value="TOPO_IB_2"/>
    <property type="match status" value="1"/>
</dbReference>
<evidence type="ECO:0000256" key="3">
    <source>
        <dbReference type="ARBA" id="ARBA00012891"/>
    </source>
</evidence>
<dbReference type="PRINTS" id="PR00416">
    <property type="entry name" value="EUTPISMRASEI"/>
</dbReference>
<dbReference type="InterPro" id="IPR011010">
    <property type="entry name" value="DNA_brk_join_enz"/>
</dbReference>
<dbReference type="InterPro" id="IPR051062">
    <property type="entry name" value="Topoisomerase_IB"/>
</dbReference>
<dbReference type="InterPro" id="IPR001631">
    <property type="entry name" value="TopoI"/>
</dbReference>
<protein>
    <recommendedName>
        <fullName evidence="3">DNA topoisomerase</fullName>
        <ecNumber evidence="3">5.6.2.1</ecNumber>
    </recommendedName>
</protein>